<keyword evidence="4" id="KW-1185">Reference proteome</keyword>
<feature type="compositionally biased region" description="Polar residues" evidence="1">
    <location>
        <begin position="407"/>
        <end position="417"/>
    </location>
</feature>
<gene>
    <name evidence="3" type="ORF">JI435_135850</name>
</gene>
<dbReference type="EMBL" id="CP069043">
    <property type="protein sequence ID" value="QRD06676.1"/>
    <property type="molecule type" value="Genomic_DNA"/>
</dbReference>
<dbReference type="VEuPathDB" id="FungiDB:JI435_135850"/>
<evidence type="ECO:0000256" key="2">
    <source>
        <dbReference type="SAM" id="Phobius"/>
    </source>
</evidence>
<sequence length="694" mass="77910">MATTAVRTYGEVHVLIIDWKEDSEHSRLYYEETQRLAQIFLQHFNFSVSCRHLNPKNAQHTLRRAITEHIHNYDAPANLLVFFCSSPSATRGLGIPTSPDTETHVRPSSRYMEAALWGSVHTTIRDAMMSDAMEGDALLILDDVSLEYALAAGKAGGHMFNPGQIYQTMVSVWSEPSVYSSGQPSFIRSFCSSLKEIPKQRGVLPSLMLCRKINEKLGSHQQCLLWEHWIELEPLSNQYRLYSHGQAVEMPYLQDPVSDQDGIEGVNRSLEFSYKLQFTRPLVHTVQDACKTATERLVGIELSWWPLSEPERELEASCTRVYSQALIHSSTRSPSFYDDIPNSLAEKLFGELAAARRTAPKSRWATRNRDSVILSGTTLIRLLSSYNDRPNQSTGKEDQLSLPYASKGSQNITSTVSKGKGRQKNRERDDKSSIEMTDYNEGSTKDAGGSQPAEARRAPPAEAGRAPPAEAGQAPPAEAGRSPPAKDSANDNEEDPGKGSPKGAPAKVDTKQCIPDGTGPVVFVCAEQFTNVSRARSAFIGANDTDRTTMENLRKAYNALGSRYFWKRRTGVKFYRFRTFKQTLQEVHHVQVFKGEEVLPLNHPEYNCEIYADWEEKDPLPSGELWHYFNDPKQCGTDSTLQKMLPKKINNDVLAKKKVYGMFVEQRHSVWQIVILNLLVLALTLGGTAWFIPR</sequence>
<proteinExistence type="predicted"/>
<dbReference type="OrthoDB" id="5154214at2759"/>
<keyword evidence="2" id="KW-0472">Membrane</keyword>
<evidence type="ECO:0000313" key="4">
    <source>
        <dbReference type="Proteomes" id="UP000663193"/>
    </source>
</evidence>
<feature type="compositionally biased region" description="Basic and acidic residues" evidence="1">
    <location>
        <begin position="424"/>
        <end position="433"/>
    </location>
</feature>
<evidence type="ECO:0000313" key="3">
    <source>
        <dbReference type="EMBL" id="QRD06676.1"/>
    </source>
</evidence>
<name>A0A7U2NQG1_PHANO</name>
<keyword evidence="2" id="KW-1133">Transmembrane helix</keyword>
<accession>A0A7U2NQG1</accession>
<organism evidence="3 4">
    <name type="scientific">Phaeosphaeria nodorum (strain SN15 / ATCC MYA-4574 / FGSC 10173)</name>
    <name type="common">Glume blotch fungus</name>
    <name type="synonym">Parastagonospora nodorum</name>
    <dbReference type="NCBI Taxonomy" id="321614"/>
    <lineage>
        <taxon>Eukaryota</taxon>
        <taxon>Fungi</taxon>
        <taxon>Dikarya</taxon>
        <taxon>Ascomycota</taxon>
        <taxon>Pezizomycotina</taxon>
        <taxon>Dothideomycetes</taxon>
        <taxon>Pleosporomycetidae</taxon>
        <taxon>Pleosporales</taxon>
        <taxon>Pleosporineae</taxon>
        <taxon>Phaeosphaeriaceae</taxon>
        <taxon>Parastagonospora</taxon>
    </lineage>
</organism>
<keyword evidence="2" id="KW-0812">Transmembrane</keyword>
<dbReference type="AlphaFoldDB" id="A0A7U2NQG1"/>
<protein>
    <submittedName>
        <fullName evidence="3">Uncharacterized protein</fullName>
    </submittedName>
</protein>
<feature type="compositionally biased region" description="Low complexity" evidence="1">
    <location>
        <begin position="460"/>
        <end position="481"/>
    </location>
</feature>
<reference evidence="4" key="1">
    <citation type="journal article" date="2021" name="BMC Genomics">
        <title>Chromosome-level genome assembly and manually-curated proteome of model necrotroph Parastagonospora nodorum Sn15 reveals a genome-wide trove of candidate effector homologs, and redundancy of virulence-related functions within an accessory chromosome.</title>
        <authorList>
            <person name="Bertazzoni S."/>
            <person name="Jones D.A.B."/>
            <person name="Phan H.T."/>
            <person name="Tan K.-C."/>
            <person name="Hane J.K."/>
        </authorList>
    </citation>
    <scope>NUCLEOTIDE SEQUENCE [LARGE SCALE GENOMIC DNA]</scope>
    <source>
        <strain evidence="4">SN15 / ATCC MYA-4574 / FGSC 10173)</strain>
    </source>
</reference>
<dbReference type="Proteomes" id="UP000663193">
    <property type="component" value="Chromosome 21"/>
</dbReference>
<feature type="transmembrane region" description="Helical" evidence="2">
    <location>
        <begin position="670"/>
        <end position="692"/>
    </location>
</feature>
<feature type="region of interest" description="Disordered" evidence="1">
    <location>
        <begin position="387"/>
        <end position="513"/>
    </location>
</feature>
<evidence type="ECO:0000256" key="1">
    <source>
        <dbReference type="SAM" id="MobiDB-lite"/>
    </source>
</evidence>